<evidence type="ECO:0000313" key="3">
    <source>
        <dbReference type="Proteomes" id="UP000299102"/>
    </source>
</evidence>
<proteinExistence type="predicted"/>
<accession>A0A4C1ZWL7</accession>
<dbReference type="EMBL" id="BGZK01002153">
    <property type="protein sequence ID" value="GBP91243.1"/>
    <property type="molecule type" value="Genomic_DNA"/>
</dbReference>
<feature type="region of interest" description="Disordered" evidence="1">
    <location>
        <begin position="96"/>
        <end position="135"/>
    </location>
</feature>
<comment type="caution">
    <text evidence="2">The sequence shown here is derived from an EMBL/GenBank/DDBJ whole genome shotgun (WGS) entry which is preliminary data.</text>
</comment>
<name>A0A4C1ZWL7_EUMVA</name>
<dbReference type="AlphaFoldDB" id="A0A4C1ZWL7"/>
<organism evidence="2 3">
    <name type="scientific">Eumeta variegata</name>
    <name type="common">Bagworm moth</name>
    <name type="synonym">Eumeta japonica</name>
    <dbReference type="NCBI Taxonomy" id="151549"/>
    <lineage>
        <taxon>Eukaryota</taxon>
        <taxon>Metazoa</taxon>
        <taxon>Ecdysozoa</taxon>
        <taxon>Arthropoda</taxon>
        <taxon>Hexapoda</taxon>
        <taxon>Insecta</taxon>
        <taxon>Pterygota</taxon>
        <taxon>Neoptera</taxon>
        <taxon>Endopterygota</taxon>
        <taxon>Lepidoptera</taxon>
        <taxon>Glossata</taxon>
        <taxon>Ditrysia</taxon>
        <taxon>Tineoidea</taxon>
        <taxon>Psychidae</taxon>
        <taxon>Oiketicinae</taxon>
        <taxon>Eumeta</taxon>
    </lineage>
</organism>
<gene>
    <name evidence="2" type="ORF">EVAR_65107_1</name>
</gene>
<keyword evidence="3" id="KW-1185">Reference proteome</keyword>
<sequence length="158" mass="17182">MAIANCQKVLVRASQTHPVPDSGVSVHRVHGLPNGFYPPSSSQGENYKKKATVSLIAAVDKKGASNSNVGSACSGCLYLESFSSVVASGRFNCTERRDEKNGRKRSNRAKRPTLLKLASPPPAQPSPASLHREHNELSEQGARIILRGLKWSLTFYCY</sequence>
<evidence type="ECO:0000256" key="1">
    <source>
        <dbReference type="SAM" id="MobiDB-lite"/>
    </source>
</evidence>
<protein>
    <submittedName>
        <fullName evidence="2">Uncharacterized protein</fullName>
    </submittedName>
</protein>
<reference evidence="2 3" key="1">
    <citation type="journal article" date="2019" name="Commun. Biol.">
        <title>The bagworm genome reveals a unique fibroin gene that provides high tensile strength.</title>
        <authorList>
            <person name="Kono N."/>
            <person name="Nakamura H."/>
            <person name="Ohtoshi R."/>
            <person name="Tomita M."/>
            <person name="Numata K."/>
            <person name="Arakawa K."/>
        </authorList>
    </citation>
    <scope>NUCLEOTIDE SEQUENCE [LARGE SCALE GENOMIC DNA]</scope>
</reference>
<dbReference type="Proteomes" id="UP000299102">
    <property type="component" value="Unassembled WGS sequence"/>
</dbReference>
<feature type="compositionally biased region" description="Basic residues" evidence="1">
    <location>
        <begin position="102"/>
        <end position="113"/>
    </location>
</feature>
<evidence type="ECO:0000313" key="2">
    <source>
        <dbReference type="EMBL" id="GBP91243.1"/>
    </source>
</evidence>